<dbReference type="AlphaFoldDB" id="E8R531"/>
<gene>
    <name evidence="1" type="ordered locus">Isop_2210</name>
</gene>
<dbReference type="InterPro" id="IPR014718">
    <property type="entry name" value="GH-type_carb-bd"/>
</dbReference>
<dbReference type="Pfam" id="PF14486">
    <property type="entry name" value="DUF4432"/>
    <property type="match status" value="1"/>
</dbReference>
<dbReference type="Proteomes" id="UP000008631">
    <property type="component" value="Chromosome"/>
</dbReference>
<protein>
    <recommendedName>
        <fullName evidence="3">DUF4432 domain-containing protein</fullName>
    </recommendedName>
</protein>
<dbReference type="InterPro" id="IPR027839">
    <property type="entry name" value="DUF4432"/>
</dbReference>
<name>E8R531_ISOPI</name>
<dbReference type="KEGG" id="ipa:Isop_2210"/>
<dbReference type="Gene3D" id="2.70.98.10">
    <property type="match status" value="1"/>
</dbReference>
<dbReference type="GO" id="GO:0030246">
    <property type="term" value="F:carbohydrate binding"/>
    <property type="evidence" value="ECO:0007669"/>
    <property type="project" value="InterPro"/>
</dbReference>
<evidence type="ECO:0000313" key="2">
    <source>
        <dbReference type="Proteomes" id="UP000008631"/>
    </source>
</evidence>
<dbReference type="CDD" id="cd09023">
    <property type="entry name" value="Aldose_epim_Ec_c4013"/>
    <property type="match status" value="1"/>
</dbReference>
<dbReference type="eggNOG" id="COG2017">
    <property type="taxonomic scope" value="Bacteria"/>
</dbReference>
<dbReference type="InParanoid" id="E8R531"/>
<dbReference type="HOGENOM" id="CLU_056939_0_0_0"/>
<evidence type="ECO:0008006" key="3">
    <source>
        <dbReference type="Google" id="ProtNLM"/>
    </source>
</evidence>
<dbReference type="RefSeq" id="WP_013565076.1">
    <property type="nucleotide sequence ID" value="NC_014962.1"/>
</dbReference>
<proteinExistence type="predicted"/>
<evidence type="ECO:0000313" key="1">
    <source>
        <dbReference type="EMBL" id="ADV62788.1"/>
    </source>
</evidence>
<sequence length="374" mass="41253">MPRFTLLDTRADLDSPNFDWNSRHAGLATLVPVAIRRRRLRGGRREGVDLIEVESGLLRFSIVPTRGMGLWRAGWGDFELQWRSPIIDGPIHPALVDLEGRGGLGWLEGFDEFLARCGLENNGAPFVEGDRVYPLHGRIANLPAHHVEVMIDDEPPHAVTITGRVLEARLFFLNVELIASVIHVPGTAALTVRDEVVNLRPVPAPIYSLYHWNFGPPLLDDGSELLAPVETVTPRDARAAEGLDGWNRYGAAEPGFAEQVYFLDLKADADRRTLAVLRGPQGRRAAALRFSKAELPYFTLWKSLMGVEEGYVTGLEPGINLPNPRPVEQAAGRGITLPPHGRHVCATTLEIADQPDTVDRLVAEVEQLSRDGHA</sequence>
<reference evidence="1 2" key="2">
    <citation type="journal article" date="2011" name="Stand. Genomic Sci.">
        <title>Complete genome sequence of Isosphaera pallida type strain (IS1B).</title>
        <authorList>
            <consortium name="US DOE Joint Genome Institute (JGI-PGF)"/>
            <person name="Goker M."/>
            <person name="Cleland D."/>
            <person name="Saunders E."/>
            <person name="Lapidus A."/>
            <person name="Nolan M."/>
            <person name="Lucas S."/>
            <person name="Hammon N."/>
            <person name="Deshpande S."/>
            <person name="Cheng J.F."/>
            <person name="Tapia R."/>
            <person name="Han C."/>
            <person name="Goodwin L."/>
            <person name="Pitluck S."/>
            <person name="Liolios K."/>
            <person name="Pagani I."/>
            <person name="Ivanova N."/>
            <person name="Mavromatis K."/>
            <person name="Pati A."/>
            <person name="Chen A."/>
            <person name="Palaniappan K."/>
            <person name="Land M."/>
            <person name="Hauser L."/>
            <person name="Chang Y.J."/>
            <person name="Jeffries C.D."/>
            <person name="Detter J.C."/>
            <person name="Beck B."/>
            <person name="Woyke T."/>
            <person name="Bristow J."/>
            <person name="Eisen J.A."/>
            <person name="Markowitz V."/>
            <person name="Hugenholtz P."/>
            <person name="Kyrpides N.C."/>
            <person name="Klenk H.P."/>
        </authorList>
    </citation>
    <scope>NUCLEOTIDE SEQUENCE [LARGE SCALE GENOMIC DNA]</scope>
    <source>
        <strain evidence="2">ATCC 43644 / DSM 9630 / IS1B</strain>
    </source>
</reference>
<keyword evidence="2" id="KW-1185">Reference proteome</keyword>
<reference key="1">
    <citation type="submission" date="2010-11" db="EMBL/GenBank/DDBJ databases">
        <title>The complete sequence of chromosome of Isophaera pallida ATCC 43644.</title>
        <authorList>
            <consortium name="US DOE Joint Genome Institute (JGI-PGF)"/>
            <person name="Lucas S."/>
            <person name="Copeland A."/>
            <person name="Lapidus A."/>
            <person name="Bruce D."/>
            <person name="Goodwin L."/>
            <person name="Pitluck S."/>
            <person name="Kyrpides N."/>
            <person name="Mavromatis K."/>
            <person name="Pagani I."/>
            <person name="Ivanova N."/>
            <person name="Saunders E."/>
            <person name="Brettin T."/>
            <person name="Detter J.C."/>
            <person name="Han C."/>
            <person name="Tapia R."/>
            <person name="Land M."/>
            <person name="Hauser L."/>
            <person name="Markowitz V."/>
            <person name="Cheng J.-F."/>
            <person name="Hugenholtz P."/>
            <person name="Woyke T."/>
            <person name="Wu D."/>
            <person name="Eisen J.A."/>
        </authorList>
    </citation>
    <scope>NUCLEOTIDE SEQUENCE</scope>
    <source>
        <strain>ATCC 43644</strain>
    </source>
</reference>
<dbReference type="OrthoDB" id="6183686at2"/>
<dbReference type="EMBL" id="CP002353">
    <property type="protein sequence ID" value="ADV62788.1"/>
    <property type="molecule type" value="Genomic_DNA"/>
</dbReference>
<dbReference type="STRING" id="575540.Isop_2210"/>
<accession>E8R531</accession>
<organism evidence="1 2">
    <name type="scientific">Isosphaera pallida (strain ATCC 43644 / DSM 9630 / IS1B)</name>
    <dbReference type="NCBI Taxonomy" id="575540"/>
    <lineage>
        <taxon>Bacteria</taxon>
        <taxon>Pseudomonadati</taxon>
        <taxon>Planctomycetota</taxon>
        <taxon>Planctomycetia</taxon>
        <taxon>Isosphaerales</taxon>
        <taxon>Isosphaeraceae</taxon>
        <taxon>Isosphaera</taxon>
    </lineage>
</organism>